<dbReference type="GO" id="GO:0043565">
    <property type="term" value="F:sequence-specific DNA binding"/>
    <property type="evidence" value="ECO:0007669"/>
    <property type="project" value="TreeGrafter"/>
</dbReference>
<dbReference type="Gene3D" id="1.10.10.10">
    <property type="entry name" value="Winged helix-like DNA-binding domain superfamily/Winged helix DNA-binding domain"/>
    <property type="match status" value="1"/>
</dbReference>
<dbReference type="InterPro" id="IPR005119">
    <property type="entry name" value="LysR_subst-bd"/>
</dbReference>
<dbReference type="Pfam" id="PF00126">
    <property type="entry name" value="HTH_1"/>
    <property type="match status" value="1"/>
</dbReference>
<dbReference type="PROSITE" id="PS50931">
    <property type="entry name" value="HTH_LYSR"/>
    <property type="match status" value="1"/>
</dbReference>
<dbReference type="InterPro" id="IPR036390">
    <property type="entry name" value="WH_DNA-bd_sf"/>
</dbReference>
<comment type="caution">
    <text evidence="6">The sequence shown here is derived from an EMBL/GenBank/DDBJ whole genome shotgun (WGS) entry which is preliminary data.</text>
</comment>
<keyword evidence="2" id="KW-0805">Transcription regulation</keyword>
<evidence type="ECO:0000259" key="5">
    <source>
        <dbReference type="PROSITE" id="PS50931"/>
    </source>
</evidence>
<keyword evidence="7" id="KW-1185">Reference proteome</keyword>
<dbReference type="Gene3D" id="3.40.190.290">
    <property type="match status" value="1"/>
</dbReference>
<sequence>MNNRLSLQDMDLFCQIVRAGSFAAAARALGVSPALVSKRVAILEAAMDTRLFHRTTRAISLTDDGETLHQWSVKILDDVGQMQDVIMKAHDQPRGVLRITSSTGFGRNRLAPALSELMRVHPELGIQLELLDRPVDIVGEGFDVDIRVGGVHEPNLLAKPLARNWRVLCAAPSYLATVGTPETLADLAHHRCIVIRERDQSGVWRLTGPNGVESVKPPPGLSSNNGEVVHQWGVDGHGVFLRSIWDVAADLCAGRLTHVLPAYRQDADVTALYAQRLDQSGRLRACIRFLRDWFARAPLG</sequence>
<dbReference type="InterPro" id="IPR036388">
    <property type="entry name" value="WH-like_DNA-bd_sf"/>
</dbReference>
<organism evidence="6 7">
    <name type="scientific">Azospirillum griseum</name>
    <dbReference type="NCBI Taxonomy" id="2496639"/>
    <lineage>
        <taxon>Bacteria</taxon>
        <taxon>Pseudomonadati</taxon>
        <taxon>Pseudomonadota</taxon>
        <taxon>Alphaproteobacteria</taxon>
        <taxon>Rhodospirillales</taxon>
        <taxon>Azospirillaceae</taxon>
        <taxon>Azospirillum</taxon>
    </lineage>
</organism>
<dbReference type="FunFam" id="1.10.10.10:FF:000001">
    <property type="entry name" value="LysR family transcriptional regulator"/>
    <property type="match status" value="1"/>
</dbReference>
<dbReference type="RefSeq" id="WP_126618241.1">
    <property type="nucleotide sequence ID" value="NZ_JBHUCY010000056.1"/>
</dbReference>
<dbReference type="PANTHER" id="PTHR30537:SF5">
    <property type="entry name" value="HTH-TYPE TRANSCRIPTIONAL ACTIVATOR TTDR-RELATED"/>
    <property type="match status" value="1"/>
</dbReference>
<proteinExistence type="inferred from homology"/>
<gene>
    <name evidence="6" type="ORF">EJ903_18605</name>
</gene>
<evidence type="ECO:0000256" key="4">
    <source>
        <dbReference type="ARBA" id="ARBA00023163"/>
    </source>
</evidence>
<feature type="domain" description="HTH lysR-type" evidence="5">
    <location>
        <begin position="5"/>
        <end position="62"/>
    </location>
</feature>
<dbReference type="FunFam" id="3.40.190.290:FF:000001">
    <property type="entry name" value="Transcriptional regulator, LysR family"/>
    <property type="match status" value="1"/>
</dbReference>
<evidence type="ECO:0000256" key="1">
    <source>
        <dbReference type="ARBA" id="ARBA00009437"/>
    </source>
</evidence>
<evidence type="ECO:0000256" key="2">
    <source>
        <dbReference type="ARBA" id="ARBA00023015"/>
    </source>
</evidence>
<dbReference type="PANTHER" id="PTHR30537">
    <property type="entry name" value="HTH-TYPE TRANSCRIPTIONAL REGULATOR"/>
    <property type="match status" value="1"/>
</dbReference>
<evidence type="ECO:0000313" key="6">
    <source>
        <dbReference type="EMBL" id="RTR17228.1"/>
    </source>
</evidence>
<accession>A0A431VDI0</accession>
<dbReference type="SUPFAM" id="SSF53850">
    <property type="entry name" value="Periplasmic binding protein-like II"/>
    <property type="match status" value="1"/>
</dbReference>
<dbReference type="Pfam" id="PF03466">
    <property type="entry name" value="LysR_substrate"/>
    <property type="match status" value="1"/>
</dbReference>
<keyword evidence="3" id="KW-0238">DNA-binding</keyword>
<dbReference type="EMBL" id="RXMA01000020">
    <property type="protein sequence ID" value="RTR17228.1"/>
    <property type="molecule type" value="Genomic_DNA"/>
</dbReference>
<dbReference type="GO" id="GO:0006351">
    <property type="term" value="P:DNA-templated transcription"/>
    <property type="evidence" value="ECO:0007669"/>
    <property type="project" value="TreeGrafter"/>
</dbReference>
<dbReference type="AlphaFoldDB" id="A0A431VDI0"/>
<evidence type="ECO:0000256" key="3">
    <source>
        <dbReference type="ARBA" id="ARBA00023125"/>
    </source>
</evidence>
<dbReference type="SUPFAM" id="SSF46785">
    <property type="entry name" value="Winged helix' DNA-binding domain"/>
    <property type="match status" value="1"/>
</dbReference>
<reference evidence="6 7" key="1">
    <citation type="submission" date="2018-12" db="EMBL/GenBank/DDBJ databases">
        <authorList>
            <person name="Yang Y."/>
        </authorList>
    </citation>
    <scope>NUCLEOTIDE SEQUENCE [LARGE SCALE GENOMIC DNA]</scope>
    <source>
        <strain evidence="6 7">L-25-5w-1</strain>
    </source>
</reference>
<dbReference type="OrthoDB" id="9812435at2"/>
<dbReference type="InterPro" id="IPR000847">
    <property type="entry name" value="LysR_HTH_N"/>
</dbReference>
<evidence type="ECO:0000313" key="7">
    <source>
        <dbReference type="Proteomes" id="UP000277007"/>
    </source>
</evidence>
<protein>
    <submittedName>
        <fullName evidence="6">LysR family transcriptional regulator</fullName>
    </submittedName>
</protein>
<dbReference type="Proteomes" id="UP000277007">
    <property type="component" value="Unassembled WGS sequence"/>
</dbReference>
<dbReference type="InterPro" id="IPR058163">
    <property type="entry name" value="LysR-type_TF_proteobact-type"/>
</dbReference>
<keyword evidence="4" id="KW-0804">Transcription</keyword>
<name>A0A431VDI0_9PROT</name>
<dbReference type="GO" id="GO:0003700">
    <property type="term" value="F:DNA-binding transcription factor activity"/>
    <property type="evidence" value="ECO:0007669"/>
    <property type="project" value="InterPro"/>
</dbReference>
<comment type="similarity">
    <text evidence="1">Belongs to the LysR transcriptional regulatory family.</text>
</comment>